<comment type="caution">
    <text evidence="3">The sequence shown here is derived from an EMBL/GenBank/DDBJ whole genome shotgun (WGS) entry which is preliminary data.</text>
</comment>
<organism evidence="3 4">
    <name type="scientific">Urechidicola vernalis</name>
    <dbReference type="NCBI Taxonomy" id="3075600"/>
    <lineage>
        <taxon>Bacteria</taxon>
        <taxon>Pseudomonadati</taxon>
        <taxon>Bacteroidota</taxon>
        <taxon>Flavobacteriia</taxon>
        <taxon>Flavobacteriales</taxon>
        <taxon>Flavobacteriaceae</taxon>
        <taxon>Urechidicola</taxon>
    </lineage>
</organism>
<dbReference type="PANTHER" id="PTHR34068">
    <property type="entry name" value="UPF0145 PROTEIN YBJQ"/>
    <property type="match status" value="1"/>
</dbReference>
<accession>A0ABU2Y7B6</accession>
<name>A0ABU2Y7B6_9FLAO</name>
<dbReference type="Pfam" id="PF01906">
    <property type="entry name" value="YbjQ_1"/>
    <property type="match status" value="1"/>
</dbReference>
<dbReference type="SUPFAM" id="SSF117782">
    <property type="entry name" value="YbjQ-like"/>
    <property type="match status" value="1"/>
</dbReference>
<gene>
    <name evidence="3" type="ORF">RM519_12585</name>
</gene>
<comment type="similarity">
    <text evidence="1 2">Belongs to the UPF0145 family.</text>
</comment>
<dbReference type="EMBL" id="JAVRHV010000007">
    <property type="protein sequence ID" value="MDT0554089.1"/>
    <property type="molecule type" value="Genomic_DNA"/>
</dbReference>
<dbReference type="InterPro" id="IPR002765">
    <property type="entry name" value="UPF0145_YbjQ-like"/>
</dbReference>
<evidence type="ECO:0000313" key="4">
    <source>
        <dbReference type="Proteomes" id="UP001252186"/>
    </source>
</evidence>
<reference evidence="3 4" key="1">
    <citation type="submission" date="2023-09" db="EMBL/GenBank/DDBJ databases">
        <authorList>
            <person name="Rey-Velasco X."/>
        </authorList>
    </citation>
    <scope>NUCLEOTIDE SEQUENCE [LARGE SCALE GENOMIC DNA]</scope>
    <source>
        <strain evidence="3 4">P050</strain>
    </source>
</reference>
<dbReference type="Gene3D" id="3.30.110.70">
    <property type="entry name" value="Hypothetical protein apc22750. Chain B"/>
    <property type="match status" value="1"/>
</dbReference>
<dbReference type="Proteomes" id="UP001252186">
    <property type="component" value="Unassembled WGS sequence"/>
</dbReference>
<evidence type="ECO:0000256" key="1">
    <source>
        <dbReference type="ARBA" id="ARBA00010751"/>
    </source>
</evidence>
<dbReference type="PANTHER" id="PTHR34068:SF2">
    <property type="entry name" value="UPF0145 PROTEIN SCO3412"/>
    <property type="match status" value="1"/>
</dbReference>
<dbReference type="InterPro" id="IPR035439">
    <property type="entry name" value="UPF0145_dom_sf"/>
</dbReference>
<proteinExistence type="inferred from homology"/>
<dbReference type="HAMAP" id="MF_00338">
    <property type="entry name" value="UPF0145"/>
    <property type="match status" value="1"/>
</dbReference>
<evidence type="ECO:0000256" key="2">
    <source>
        <dbReference type="HAMAP-Rule" id="MF_00338"/>
    </source>
</evidence>
<keyword evidence="4" id="KW-1185">Reference proteome</keyword>
<evidence type="ECO:0000313" key="3">
    <source>
        <dbReference type="EMBL" id="MDT0554089.1"/>
    </source>
</evidence>
<sequence>MIVSNTETVPNKEITEILGIARGSTVRARNIGRDIFAGLKNIVGGEIEEYTKLQAESREQAMQRMMMDAQRLGADAIVNVRLTTSMVMQGCSEILAYGTAVKLK</sequence>
<dbReference type="RefSeq" id="WP_311594173.1">
    <property type="nucleotide sequence ID" value="NZ_JAVRHV010000007.1"/>
</dbReference>
<protein>
    <recommendedName>
        <fullName evidence="2">UPF0145 protein RM519_12585</fullName>
    </recommendedName>
</protein>